<dbReference type="Proteomes" id="UP000831921">
    <property type="component" value="Chromosome"/>
</dbReference>
<protein>
    <submittedName>
        <fullName evidence="2">DUF4287 domain-containing protein</fullName>
    </submittedName>
</protein>
<accession>A0ABY5MTF4</accession>
<evidence type="ECO:0000313" key="3">
    <source>
        <dbReference type="Proteomes" id="UP000831921"/>
    </source>
</evidence>
<name>A0ABY5MTF4_9SPHN</name>
<organism evidence="2 3">
    <name type="scientific">Sphingomonas glaciei</name>
    <dbReference type="NCBI Taxonomy" id="2938948"/>
    <lineage>
        <taxon>Bacteria</taxon>
        <taxon>Pseudomonadati</taxon>
        <taxon>Pseudomonadota</taxon>
        <taxon>Alphaproteobacteria</taxon>
        <taxon>Sphingomonadales</taxon>
        <taxon>Sphingomonadaceae</taxon>
        <taxon>Sphingomonas</taxon>
    </lineage>
</organism>
<dbReference type="Pfam" id="PF14117">
    <property type="entry name" value="DUF4287"/>
    <property type="match status" value="1"/>
</dbReference>
<sequence>MIAALALALAAAAPAEPRGGGEAAAAFTRMKALIGDWRNADNPASPLRIRFSLTAGGTVLVEEWRRGTQPHSLTLYHRDSAALLTTHYCPQGNQPRLMLASNGRKLSFRYRDATDVGANESHLHDLAFDLTDPARSAARRIARPLAPNPQPSTWSAPPARAPPPPRGKCLADNKVQGPASYFPSIEGRYGRPIAEWKALLAARPPAKHMEHVAWLKAEHGMGHGHANALVAHWLAEGR</sequence>
<evidence type="ECO:0000256" key="1">
    <source>
        <dbReference type="SAM" id="MobiDB-lite"/>
    </source>
</evidence>
<proteinExistence type="predicted"/>
<reference evidence="2 3" key="1">
    <citation type="submission" date="2022-05" db="EMBL/GenBank/DDBJ databases">
        <title>S8-45 Sphingomonas ultraviolaceadurans.</title>
        <authorList>
            <person name="Liu Y."/>
        </authorList>
    </citation>
    <scope>NUCLEOTIDE SEQUENCE [LARGE SCALE GENOMIC DNA]</scope>
    <source>
        <strain evidence="2 3">S8-45</strain>
    </source>
</reference>
<gene>
    <name evidence="2" type="ORF">M1K48_10440</name>
</gene>
<keyword evidence="3" id="KW-1185">Reference proteome</keyword>
<dbReference type="InterPro" id="IPR025629">
    <property type="entry name" value="DUF4287"/>
</dbReference>
<evidence type="ECO:0000313" key="2">
    <source>
        <dbReference type="EMBL" id="UUR07357.1"/>
    </source>
</evidence>
<dbReference type="EMBL" id="CP097253">
    <property type="protein sequence ID" value="UUR07357.1"/>
    <property type="molecule type" value="Genomic_DNA"/>
</dbReference>
<feature type="region of interest" description="Disordered" evidence="1">
    <location>
        <begin position="144"/>
        <end position="166"/>
    </location>
</feature>